<dbReference type="Proteomes" id="UP001162483">
    <property type="component" value="Unassembled WGS sequence"/>
</dbReference>
<protein>
    <submittedName>
        <fullName evidence="2">Uncharacterized protein</fullName>
    </submittedName>
</protein>
<reference evidence="2" key="1">
    <citation type="submission" date="2023-05" db="EMBL/GenBank/DDBJ databases">
        <authorList>
            <person name="Stuckert A."/>
        </authorList>
    </citation>
    <scope>NUCLEOTIDE SEQUENCE</scope>
</reference>
<comment type="caution">
    <text evidence="2">The sequence shown here is derived from an EMBL/GenBank/DDBJ whole genome shotgun (WGS) entry which is preliminary data.</text>
</comment>
<sequence>MHSPKKNHQTEHVQSDFTRYVLLGDKRGSLEEGEDQRRQGQT</sequence>
<gene>
    <name evidence="2" type="ORF">SPARVUS_LOCUS8249665</name>
</gene>
<feature type="compositionally biased region" description="Basic and acidic residues" evidence="1">
    <location>
        <begin position="24"/>
        <end position="42"/>
    </location>
</feature>
<keyword evidence="3" id="KW-1185">Reference proteome</keyword>
<evidence type="ECO:0000313" key="2">
    <source>
        <dbReference type="EMBL" id="CAI9575843.1"/>
    </source>
</evidence>
<accession>A0ABN9DTI7</accession>
<feature type="non-terminal residue" evidence="2">
    <location>
        <position position="42"/>
    </location>
</feature>
<feature type="region of interest" description="Disordered" evidence="1">
    <location>
        <begin position="1"/>
        <end position="42"/>
    </location>
</feature>
<dbReference type="EMBL" id="CATNWA010014782">
    <property type="protein sequence ID" value="CAI9575843.1"/>
    <property type="molecule type" value="Genomic_DNA"/>
</dbReference>
<name>A0ABN9DTI7_9NEOB</name>
<evidence type="ECO:0000313" key="3">
    <source>
        <dbReference type="Proteomes" id="UP001162483"/>
    </source>
</evidence>
<proteinExistence type="predicted"/>
<evidence type="ECO:0000256" key="1">
    <source>
        <dbReference type="SAM" id="MobiDB-lite"/>
    </source>
</evidence>
<organism evidence="2 3">
    <name type="scientific">Staurois parvus</name>
    <dbReference type="NCBI Taxonomy" id="386267"/>
    <lineage>
        <taxon>Eukaryota</taxon>
        <taxon>Metazoa</taxon>
        <taxon>Chordata</taxon>
        <taxon>Craniata</taxon>
        <taxon>Vertebrata</taxon>
        <taxon>Euteleostomi</taxon>
        <taxon>Amphibia</taxon>
        <taxon>Batrachia</taxon>
        <taxon>Anura</taxon>
        <taxon>Neobatrachia</taxon>
        <taxon>Ranoidea</taxon>
        <taxon>Ranidae</taxon>
        <taxon>Staurois</taxon>
    </lineage>
</organism>